<sequence>MRVGIFKKTLILLVIYQILNAQEDLLHPIQASKEKSQEHTPFLPLYKKHYLGVISQNDAYFNSVIDRYYTAGQGILYSSPEGDYGLLGDIGLIKGNTSFSVAINQSIYTPVDKFASIPAIGDHPYAGYLNLGFALHHRTQNFLETLGVRFGVSGKYSFAQEAQNGIHALMNLRLSNGWDTQIGDEVILNLSYELAYRYGLFYSHYFDIDVIPSLELAFGNANVFAKLGGIFRMGYNLKTTFLPQGIAGENWGFESGRVYSDGVGVYGFAGIYGSYVGHNLFIQGNVFGSSAYPINTQLENFVGSVVGGFSIVSGVMSFTYQIIYSSKEFKTQDGSHAIGSFAFSCSF</sequence>
<evidence type="ECO:0000256" key="1">
    <source>
        <dbReference type="SAM" id="Phobius"/>
    </source>
</evidence>
<keyword evidence="3" id="KW-1185">Reference proteome</keyword>
<dbReference type="AlphaFoldDB" id="A0A3D8IYP4"/>
<dbReference type="Gene3D" id="2.40.128.140">
    <property type="entry name" value="Outer membrane protein"/>
    <property type="match status" value="1"/>
</dbReference>
<dbReference type="InterPro" id="IPR018707">
    <property type="entry name" value="LpxR"/>
</dbReference>
<protein>
    <submittedName>
        <fullName evidence="2">Lipid A deacylase LpxR family protein</fullName>
    </submittedName>
</protein>
<dbReference type="InterPro" id="IPR037107">
    <property type="entry name" value="Put_OMP_sf"/>
</dbReference>
<dbReference type="EMBL" id="NXLU01000002">
    <property type="protein sequence ID" value="RDU69681.1"/>
    <property type="molecule type" value="Genomic_DNA"/>
</dbReference>
<evidence type="ECO:0000313" key="2">
    <source>
        <dbReference type="EMBL" id="RDU69681.1"/>
    </source>
</evidence>
<dbReference type="Proteomes" id="UP000257067">
    <property type="component" value="Unassembled WGS sequence"/>
</dbReference>
<dbReference type="Pfam" id="PF09982">
    <property type="entry name" value="LpxR"/>
    <property type="match status" value="1"/>
</dbReference>
<proteinExistence type="predicted"/>
<keyword evidence="1" id="KW-0812">Transmembrane</keyword>
<reference evidence="2 3" key="1">
    <citation type="submission" date="2018-04" db="EMBL/GenBank/DDBJ databases">
        <title>Novel Campyloabacter and Helicobacter Species and Strains.</title>
        <authorList>
            <person name="Mannion A.J."/>
            <person name="Shen Z."/>
            <person name="Fox J.G."/>
        </authorList>
    </citation>
    <scope>NUCLEOTIDE SEQUENCE [LARGE SCALE GENOMIC DNA]</scope>
    <source>
        <strain evidence="2 3">ATCC 700242</strain>
    </source>
</reference>
<keyword evidence="1" id="KW-0472">Membrane</keyword>
<organism evidence="2 3">
    <name type="scientific">Helicobacter cholecystus</name>
    <dbReference type="NCBI Taxonomy" id="45498"/>
    <lineage>
        <taxon>Bacteria</taxon>
        <taxon>Pseudomonadati</taxon>
        <taxon>Campylobacterota</taxon>
        <taxon>Epsilonproteobacteria</taxon>
        <taxon>Campylobacterales</taxon>
        <taxon>Helicobacteraceae</taxon>
        <taxon>Helicobacter</taxon>
    </lineage>
</organism>
<keyword evidence="1" id="KW-1133">Transmembrane helix</keyword>
<evidence type="ECO:0000313" key="3">
    <source>
        <dbReference type="Proteomes" id="UP000257067"/>
    </source>
</evidence>
<gene>
    <name evidence="2" type="ORF">CQA62_03275</name>
</gene>
<accession>A0A3D8IYP4</accession>
<feature type="transmembrane region" description="Helical" evidence="1">
    <location>
        <begin position="301"/>
        <end position="323"/>
    </location>
</feature>
<dbReference type="RefSeq" id="WP_104724250.1">
    <property type="nucleotide sequence ID" value="NZ_FZNE01000003.1"/>
</dbReference>
<comment type="caution">
    <text evidence="2">The sequence shown here is derived from an EMBL/GenBank/DDBJ whole genome shotgun (WGS) entry which is preliminary data.</text>
</comment>
<name>A0A3D8IYP4_9HELI</name>
<dbReference type="OrthoDB" id="9776275at2"/>